<evidence type="ECO:0000313" key="8">
    <source>
        <dbReference type="EMBL" id="RQX02768.1"/>
    </source>
</evidence>
<dbReference type="AlphaFoldDB" id="A0A3N9WPM0"/>
<evidence type="ECO:0000256" key="4">
    <source>
        <dbReference type="ARBA" id="ARBA00023163"/>
    </source>
</evidence>
<protein>
    <submittedName>
        <fullName evidence="8">RNA polymerase subunit sigma</fullName>
    </submittedName>
</protein>
<dbReference type="InterPro" id="IPR036388">
    <property type="entry name" value="WH-like_DNA-bd_sf"/>
</dbReference>
<dbReference type="GO" id="GO:0003677">
    <property type="term" value="F:DNA binding"/>
    <property type="evidence" value="ECO:0007669"/>
    <property type="project" value="InterPro"/>
</dbReference>
<evidence type="ECO:0000313" key="9">
    <source>
        <dbReference type="Proteomes" id="UP000282312"/>
    </source>
</evidence>
<dbReference type="Pfam" id="PF04542">
    <property type="entry name" value="Sigma70_r2"/>
    <property type="match status" value="1"/>
</dbReference>
<comment type="similarity">
    <text evidence="1">Belongs to the sigma-70 factor family. ECF subfamily.</text>
</comment>
<dbReference type="InterPro" id="IPR013324">
    <property type="entry name" value="RNA_pol_sigma_r3/r4-like"/>
</dbReference>
<dbReference type="GO" id="GO:0006352">
    <property type="term" value="P:DNA-templated transcription initiation"/>
    <property type="evidence" value="ECO:0007669"/>
    <property type="project" value="InterPro"/>
</dbReference>
<evidence type="ECO:0000256" key="1">
    <source>
        <dbReference type="ARBA" id="ARBA00010641"/>
    </source>
</evidence>
<organism evidence="8 9">
    <name type="scientific">Micromonospora inaquosa</name>
    <dbReference type="NCBI Taxonomy" id="2203716"/>
    <lineage>
        <taxon>Bacteria</taxon>
        <taxon>Bacillati</taxon>
        <taxon>Actinomycetota</taxon>
        <taxon>Actinomycetes</taxon>
        <taxon>Micromonosporales</taxon>
        <taxon>Micromonosporaceae</taxon>
        <taxon>Micromonospora</taxon>
    </lineage>
</organism>
<name>A0A3N9WPM0_9ACTN</name>
<dbReference type="InterPro" id="IPR013249">
    <property type="entry name" value="RNA_pol_sigma70_r4_t2"/>
</dbReference>
<dbReference type="SUPFAM" id="SSF88659">
    <property type="entry name" value="Sigma3 and sigma4 domains of RNA polymerase sigma factors"/>
    <property type="match status" value="1"/>
</dbReference>
<dbReference type="PANTHER" id="PTHR43133:SF25">
    <property type="entry name" value="RNA POLYMERASE SIGMA FACTOR RFAY-RELATED"/>
    <property type="match status" value="1"/>
</dbReference>
<keyword evidence="3" id="KW-0731">Sigma factor</keyword>
<dbReference type="InterPro" id="IPR014284">
    <property type="entry name" value="RNA_pol_sigma-70_dom"/>
</dbReference>
<feature type="domain" description="RNA polymerase sigma factor 70 region 4 type 2" evidence="7">
    <location>
        <begin position="113"/>
        <end position="163"/>
    </location>
</feature>
<proteinExistence type="inferred from homology"/>
<keyword evidence="4" id="KW-0804">Transcription</keyword>
<dbReference type="InterPro" id="IPR007627">
    <property type="entry name" value="RNA_pol_sigma70_r2"/>
</dbReference>
<reference evidence="8 9" key="1">
    <citation type="submission" date="2018-05" db="EMBL/GenBank/DDBJ databases">
        <title>Micromonospora from Atacama Desert.</title>
        <authorList>
            <person name="Carro L."/>
            <person name="Goodfellow M."/>
            <person name="Klenk H.-P."/>
        </authorList>
    </citation>
    <scope>NUCLEOTIDE SEQUENCE [LARGE SCALE GENOMIC DNA]</scope>
    <source>
        <strain evidence="8 9">LB39</strain>
    </source>
</reference>
<evidence type="ECO:0000259" key="7">
    <source>
        <dbReference type="Pfam" id="PF08281"/>
    </source>
</evidence>
<keyword evidence="2" id="KW-0805">Transcription regulation</keyword>
<dbReference type="Pfam" id="PF08281">
    <property type="entry name" value="Sigma70_r4_2"/>
    <property type="match status" value="1"/>
</dbReference>
<gene>
    <name evidence="8" type="ORF">DLJ59_14345</name>
</gene>
<dbReference type="NCBIfam" id="TIGR02937">
    <property type="entry name" value="sigma70-ECF"/>
    <property type="match status" value="1"/>
</dbReference>
<dbReference type="Proteomes" id="UP000282312">
    <property type="component" value="Unassembled WGS sequence"/>
</dbReference>
<evidence type="ECO:0000256" key="2">
    <source>
        <dbReference type="ARBA" id="ARBA00023015"/>
    </source>
</evidence>
<dbReference type="OrthoDB" id="4184921at2"/>
<dbReference type="Gene3D" id="1.10.10.10">
    <property type="entry name" value="Winged helix-like DNA-binding domain superfamily/Winged helix DNA-binding domain"/>
    <property type="match status" value="1"/>
</dbReference>
<dbReference type="InterPro" id="IPR039425">
    <property type="entry name" value="RNA_pol_sigma-70-like"/>
</dbReference>
<feature type="region of interest" description="Disordered" evidence="5">
    <location>
        <begin position="167"/>
        <end position="186"/>
    </location>
</feature>
<dbReference type="Gene3D" id="1.10.1740.10">
    <property type="match status" value="1"/>
</dbReference>
<feature type="domain" description="RNA polymerase sigma-70 region 2" evidence="6">
    <location>
        <begin position="18"/>
        <end position="82"/>
    </location>
</feature>
<dbReference type="InterPro" id="IPR013325">
    <property type="entry name" value="RNA_pol_sigma_r2"/>
</dbReference>
<dbReference type="SUPFAM" id="SSF88946">
    <property type="entry name" value="Sigma2 domain of RNA polymerase sigma factors"/>
    <property type="match status" value="1"/>
</dbReference>
<sequence length="186" mass="20733">MGVRVGPPQRDEGWFTSLYAAEYAHIVRYGLRRLTDGDAAAELAQEVFVVAWRRRVEVPDRSLPWLYGVARRLLANQWRSRRAAPDLQPITDVDLTRLAGSPGADTTVGVADVRAALATLNELDQEILRLVGWEELTVSEAAKVLGCTGPTAAVRLHRARRRLAEAMADQPARARRRPMLATREEL</sequence>
<dbReference type="EMBL" id="QGSZ01000201">
    <property type="protein sequence ID" value="RQX02768.1"/>
    <property type="molecule type" value="Genomic_DNA"/>
</dbReference>
<evidence type="ECO:0000256" key="3">
    <source>
        <dbReference type="ARBA" id="ARBA00023082"/>
    </source>
</evidence>
<dbReference type="PANTHER" id="PTHR43133">
    <property type="entry name" value="RNA POLYMERASE ECF-TYPE SIGMA FACTO"/>
    <property type="match status" value="1"/>
</dbReference>
<dbReference type="GO" id="GO:0016987">
    <property type="term" value="F:sigma factor activity"/>
    <property type="evidence" value="ECO:0007669"/>
    <property type="project" value="UniProtKB-KW"/>
</dbReference>
<keyword evidence="9" id="KW-1185">Reference proteome</keyword>
<comment type="caution">
    <text evidence="8">The sequence shown here is derived from an EMBL/GenBank/DDBJ whole genome shotgun (WGS) entry which is preliminary data.</text>
</comment>
<evidence type="ECO:0000256" key="5">
    <source>
        <dbReference type="SAM" id="MobiDB-lite"/>
    </source>
</evidence>
<accession>A0A3N9WPM0</accession>
<evidence type="ECO:0000259" key="6">
    <source>
        <dbReference type="Pfam" id="PF04542"/>
    </source>
</evidence>